<gene>
    <name evidence="3" type="ORF">F5878DRAFT_641789</name>
</gene>
<dbReference type="Pfam" id="PF16862">
    <property type="entry name" value="Glyco_hydro_79C"/>
    <property type="match status" value="1"/>
</dbReference>
<dbReference type="InterPro" id="IPR031728">
    <property type="entry name" value="GlcAase_C"/>
</dbReference>
<dbReference type="EMBL" id="MU806169">
    <property type="protein sequence ID" value="KAJ3838694.1"/>
    <property type="molecule type" value="Genomic_DNA"/>
</dbReference>
<keyword evidence="4" id="KW-1185">Reference proteome</keyword>
<feature type="chain" id="PRO_5041289555" evidence="1">
    <location>
        <begin position="21"/>
        <end position="555"/>
    </location>
</feature>
<reference evidence="3" key="1">
    <citation type="submission" date="2022-08" db="EMBL/GenBank/DDBJ databases">
        <authorList>
            <consortium name="DOE Joint Genome Institute"/>
            <person name="Min B."/>
            <person name="Riley R."/>
            <person name="Sierra-Patev S."/>
            <person name="Naranjo-Ortiz M."/>
            <person name="Looney B."/>
            <person name="Konkel Z."/>
            <person name="Slot J.C."/>
            <person name="Sakamoto Y."/>
            <person name="Steenwyk J.L."/>
            <person name="Rokas A."/>
            <person name="Carro J."/>
            <person name="Camarero S."/>
            <person name="Ferreira P."/>
            <person name="Molpeceres G."/>
            <person name="Ruiz-Duenas F.J."/>
            <person name="Serrano A."/>
            <person name="Henrissat B."/>
            <person name="Drula E."/>
            <person name="Hughes K.W."/>
            <person name="Mata J.L."/>
            <person name="Ishikawa N.K."/>
            <person name="Vargas-Isla R."/>
            <person name="Ushijima S."/>
            <person name="Smith C.A."/>
            <person name="Ahrendt S."/>
            <person name="Andreopoulos W."/>
            <person name="He G."/>
            <person name="Labutti K."/>
            <person name="Lipzen A."/>
            <person name="Ng V."/>
            <person name="Sandor L."/>
            <person name="Barry K."/>
            <person name="Martinez A.T."/>
            <person name="Xiao Y."/>
            <person name="Gibbons J.G."/>
            <person name="Terashima K."/>
            <person name="Hibbett D.S."/>
            <person name="Grigoriev I.V."/>
        </authorList>
    </citation>
    <scope>NUCLEOTIDE SEQUENCE</scope>
    <source>
        <strain evidence="3">TFB9207</strain>
    </source>
</reference>
<dbReference type="PANTHER" id="PTHR36183">
    <property type="entry name" value="BETA-GLUCURONIDASE"/>
    <property type="match status" value="1"/>
</dbReference>
<name>A0AA38UEJ7_9AGAR</name>
<keyword evidence="3" id="KW-0378">Hydrolase</keyword>
<comment type="caution">
    <text evidence="3">The sequence shown here is derived from an EMBL/GenBank/DDBJ whole genome shotgun (WGS) entry which is preliminary data.</text>
</comment>
<dbReference type="InterPro" id="IPR017853">
    <property type="entry name" value="GH"/>
</dbReference>
<dbReference type="SUPFAM" id="SSF51445">
    <property type="entry name" value="(Trans)glycosidases"/>
    <property type="match status" value="1"/>
</dbReference>
<feature type="signal peptide" evidence="1">
    <location>
        <begin position="1"/>
        <end position="20"/>
    </location>
</feature>
<evidence type="ECO:0000256" key="1">
    <source>
        <dbReference type="SAM" id="SignalP"/>
    </source>
</evidence>
<dbReference type="Proteomes" id="UP001163846">
    <property type="component" value="Unassembled WGS sequence"/>
</dbReference>
<dbReference type="PANTHER" id="PTHR36183:SF2">
    <property type="entry name" value="BETA-GLUCURONIDASE C-TERMINAL DOMAIN-CONTAINING PROTEIN"/>
    <property type="match status" value="1"/>
</dbReference>
<keyword evidence="1" id="KW-0732">Signal</keyword>
<protein>
    <submittedName>
        <fullName evidence="3">Glycoside hydrolase family 79 protein</fullName>
    </submittedName>
</protein>
<evidence type="ECO:0000313" key="3">
    <source>
        <dbReference type="EMBL" id="KAJ3838694.1"/>
    </source>
</evidence>
<proteinExistence type="predicted"/>
<dbReference type="InterPro" id="IPR052974">
    <property type="entry name" value="GH79_Enzymes"/>
</dbReference>
<evidence type="ECO:0000313" key="4">
    <source>
        <dbReference type="Proteomes" id="UP001163846"/>
    </source>
</evidence>
<dbReference type="Gene3D" id="3.20.20.80">
    <property type="entry name" value="Glycosidases"/>
    <property type="match status" value="1"/>
</dbReference>
<dbReference type="GO" id="GO:0016787">
    <property type="term" value="F:hydrolase activity"/>
    <property type="evidence" value="ECO:0007669"/>
    <property type="project" value="UniProtKB-KW"/>
</dbReference>
<evidence type="ECO:0000259" key="2">
    <source>
        <dbReference type="Pfam" id="PF16862"/>
    </source>
</evidence>
<accession>A0AA38UEJ7</accession>
<feature type="domain" description="Beta-glucuronidase C-terminal" evidence="2">
    <location>
        <begin position="446"/>
        <end position="549"/>
    </location>
</feature>
<organism evidence="3 4">
    <name type="scientific">Lentinula raphanica</name>
    <dbReference type="NCBI Taxonomy" id="153919"/>
    <lineage>
        <taxon>Eukaryota</taxon>
        <taxon>Fungi</taxon>
        <taxon>Dikarya</taxon>
        <taxon>Basidiomycota</taxon>
        <taxon>Agaricomycotina</taxon>
        <taxon>Agaricomycetes</taxon>
        <taxon>Agaricomycetidae</taxon>
        <taxon>Agaricales</taxon>
        <taxon>Marasmiineae</taxon>
        <taxon>Omphalotaceae</taxon>
        <taxon>Lentinula</taxon>
    </lineage>
</organism>
<dbReference type="AlphaFoldDB" id="A0AA38UEJ7"/>
<sequence>MPSFLPILAALVTFAVSLTAVSPIPAVIDIVVPPAFDLHTVSPSFVSLSIEQDRWTDWSGTTSRNEFFYNVMENLKDLTGSSPGIRIGANSEDRTDFNRAVQYAEDVFPAPNPTTPYPEATHITVGDGYYTTAKYLLPDTEVIWGVNFGKKNLTAAVLEATSIMRAFSGPDISNLGISLKYLEIGNEPDLYMNNGLRSGDYNVGQYVTEYLEFVPSPLKRIPHSLQCLRWSDFANVIFQEIELNTTSTRFLAGAFAGSSSNLNGFSPQAIYNLGITESPAGEYIAAFSEHHYQGSFCSGSEGVLSDLMNKANIRGNLSQYASDIQATHAQGLEYIFGETNSYSCHGAPGVSNTAGAAIWALDYMLYAATLDIQHVYFHDGIGFKYNLIQPVTLTRSILDGSTLPSPLSPHVQPQYYAGIVAAEAIGKSGNTQISELDIDDPQISGFVFYEDYEEKRMILINHTPYFYEDESAGTQRPVTDVRINFPKHCGGTQNIVVKMLEIQHSDDTSGVTWGGQSYDTSDGLVKGSPFTGTVALNESLGVPASQAALVVFECS</sequence>